<evidence type="ECO:0000259" key="1">
    <source>
        <dbReference type="Pfam" id="PF14856"/>
    </source>
</evidence>
<keyword evidence="3" id="KW-1185">Reference proteome</keyword>
<feature type="non-terminal residue" evidence="2">
    <location>
        <position position="101"/>
    </location>
</feature>
<name>A0AAV9GR19_9PEZI</name>
<dbReference type="InterPro" id="IPR029226">
    <property type="entry name" value="Ecp2-like"/>
</dbReference>
<feature type="domain" description="Ecp2 effector protein-like" evidence="1">
    <location>
        <begin position="1"/>
        <end position="89"/>
    </location>
</feature>
<dbReference type="Proteomes" id="UP001321760">
    <property type="component" value="Unassembled WGS sequence"/>
</dbReference>
<evidence type="ECO:0000313" key="3">
    <source>
        <dbReference type="Proteomes" id="UP001321760"/>
    </source>
</evidence>
<dbReference type="EMBL" id="MU865933">
    <property type="protein sequence ID" value="KAK4450384.1"/>
    <property type="molecule type" value="Genomic_DNA"/>
</dbReference>
<reference evidence="2" key="2">
    <citation type="submission" date="2023-05" db="EMBL/GenBank/DDBJ databases">
        <authorList>
            <consortium name="Lawrence Berkeley National Laboratory"/>
            <person name="Steindorff A."/>
            <person name="Hensen N."/>
            <person name="Bonometti L."/>
            <person name="Westerberg I."/>
            <person name="Brannstrom I.O."/>
            <person name="Guillou S."/>
            <person name="Cros-Aarteil S."/>
            <person name="Calhoun S."/>
            <person name="Haridas S."/>
            <person name="Kuo A."/>
            <person name="Mondo S."/>
            <person name="Pangilinan J."/>
            <person name="Riley R."/>
            <person name="Labutti K."/>
            <person name="Andreopoulos B."/>
            <person name="Lipzen A."/>
            <person name="Chen C."/>
            <person name="Yanf M."/>
            <person name="Daum C."/>
            <person name="Ng V."/>
            <person name="Clum A."/>
            <person name="Ohm R."/>
            <person name="Martin F."/>
            <person name="Silar P."/>
            <person name="Natvig D."/>
            <person name="Lalanne C."/>
            <person name="Gautier V."/>
            <person name="Ament-Velasquez S.L."/>
            <person name="Kruys A."/>
            <person name="Hutchinson M.I."/>
            <person name="Powell A.J."/>
            <person name="Barry K."/>
            <person name="Miller A.N."/>
            <person name="Grigoriev I.V."/>
            <person name="Debuchy R."/>
            <person name="Gladieux P."/>
            <person name="Thoren M.H."/>
            <person name="Johannesson H."/>
        </authorList>
    </citation>
    <scope>NUCLEOTIDE SEQUENCE</scope>
    <source>
        <strain evidence="2">PSN243</strain>
    </source>
</reference>
<accession>A0AAV9GR19</accession>
<protein>
    <recommendedName>
        <fullName evidence="1">Ecp2 effector protein-like domain-containing protein</fullName>
    </recommendedName>
</protein>
<proteinExistence type="predicted"/>
<gene>
    <name evidence="2" type="ORF">QBC34DRAFT_267223</name>
</gene>
<evidence type="ECO:0000313" key="2">
    <source>
        <dbReference type="EMBL" id="KAK4450384.1"/>
    </source>
</evidence>
<organism evidence="2 3">
    <name type="scientific">Podospora aff. communis PSN243</name>
    <dbReference type="NCBI Taxonomy" id="3040156"/>
    <lineage>
        <taxon>Eukaryota</taxon>
        <taxon>Fungi</taxon>
        <taxon>Dikarya</taxon>
        <taxon>Ascomycota</taxon>
        <taxon>Pezizomycotina</taxon>
        <taxon>Sordariomycetes</taxon>
        <taxon>Sordariomycetidae</taxon>
        <taxon>Sordariales</taxon>
        <taxon>Podosporaceae</taxon>
        <taxon>Podospora</taxon>
    </lineage>
</organism>
<dbReference type="AlphaFoldDB" id="A0AAV9GR19"/>
<reference evidence="2" key="1">
    <citation type="journal article" date="2023" name="Mol. Phylogenet. Evol.">
        <title>Genome-scale phylogeny and comparative genomics of the fungal order Sordariales.</title>
        <authorList>
            <person name="Hensen N."/>
            <person name="Bonometti L."/>
            <person name="Westerberg I."/>
            <person name="Brannstrom I.O."/>
            <person name="Guillou S."/>
            <person name="Cros-Aarteil S."/>
            <person name="Calhoun S."/>
            <person name="Haridas S."/>
            <person name="Kuo A."/>
            <person name="Mondo S."/>
            <person name="Pangilinan J."/>
            <person name="Riley R."/>
            <person name="LaButti K."/>
            <person name="Andreopoulos B."/>
            <person name="Lipzen A."/>
            <person name="Chen C."/>
            <person name="Yan M."/>
            <person name="Daum C."/>
            <person name="Ng V."/>
            <person name="Clum A."/>
            <person name="Steindorff A."/>
            <person name="Ohm R.A."/>
            <person name="Martin F."/>
            <person name="Silar P."/>
            <person name="Natvig D.O."/>
            <person name="Lalanne C."/>
            <person name="Gautier V."/>
            <person name="Ament-Velasquez S.L."/>
            <person name="Kruys A."/>
            <person name="Hutchinson M.I."/>
            <person name="Powell A.J."/>
            <person name="Barry K."/>
            <person name="Miller A.N."/>
            <person name="Grigoriev I.V."/>
            <person name="Debuchy R."/>
            <person name="Gladieux P."/>
            <person name="Hiltunen Thoren M."/>
            <person name="Johannesson H."/>
        </authorList>
    </citation>
    <scope>NUCLEOTIDE SEQUENCE</scope>
    <source>
        <strain evidence="2">PSN243</strain>
    </source>
</reference>
<dbReference type="Pfam" id="PF14856">
    <property type="entry name" value="Hce2"/>
    <property type="match status" value="1"/>
</dbReference>
<comment type="caution">
    <text evidence="2">The sequence shown here is derived from an EMBL/GenBank/DDBJ whole genome shotgun (WGS) entry which is preliminary data.</text>
</comment>
<feature type="non-terminal residue" evidence="2">
    <location>
        <position position="1"/>
    </location>
</feature>
<sequence length="101" mass="11777">CGDSTFIIETSDGSPFVSDCQQLSRNLFVTMDPRKWRYFAMHRTCAIGMRRFDLKAIVIGTDDVKDIIRDLIKLNPRKDRVGGKGVMRCEPYRRELEWSVF</sequence>